<dbReference type="InterPro" id="IPR043128">
    <property type="entry name" value="Rev_trsase/Diguanyl_cyclase"/>
</dbReference>
<evidence type="ECO:0000313" key="4">
    <source>
        <dbReference type="Proteomes" id="UP001159364"/>
    </source>
</evidence>
<accession>A0AAV8U6W4</accession>
<keyword evidence="1" id="KW-0511">Multifunctional enzyme</keyword>
<feature type="domain" description="Integrase catalytic" evidence="2">
    <location>
        <begin position="282"/>
        <end position="368"/>
    </location>
</feature>
<gene>
    <name evidence="3" type="ORF">K2173_005844</name>
</gene>
<dbReference type="InterPro" id="IPR041577">
    <property type="entry name" value="RT_RNaseH_2"/>
</dbReference>
<dbReference type="EMBL" id="JAIWQS010000001">
    <property type="protein sequence ID" value="KAJ8773598.1"/>
    <property type="molecule type" value="Genomic_DNA"/>
</dbReference>
<name>A0AAV8U6W4_9ROSI</name>
<organism evidence="3 4">
    <name type="scientific">Erythroxylum novogranatense</name>
    <dbReference type="NCBI Taxonomy" id="1862640"/>
    <lineage>
        <taxon>Eukaryota</taxon>
        <taxon>Viridiplantae</taxon>
        <taxon>Streptophyta</taxon>
        <taxon>Embryophyta</taxon>
        <taxon>Tracheophyta</taxon>
        <taxon>Spermatophyta</taxon>
        <taxon>Magnoliopsida</taxon>
        <taxon>eudicotyledons</taxon>
        <taxon>Gunneridae</taxon>
        <taxon>Pentapetalae</taxon>
        <taxon>rosids</taxon>
        <taxon>fabids</taxon>
        <taxon>Malpighiales</taxon>
        <taxon>Erythroxylaceae</taxon>
        <taxon>Erythroxylum</taxon>
    </lineage>
</organism>
<dbReference type="Proteomes" id="UP001159364">
    <property type="component" value="Linkage Group LG01"/>
</dbReference>
<sequence>MAAERMMSKGCEAYLAYVLDTKADGGRLEDIPIVREFPDVFPEELPGLPPPREIEFSVELLPGTTPISIPPYRMAPAELKELKEQLEDLLEKGYIRPSSSPWGAPVLFVKKKDGFLGLAGYYRRFVEGFSMIAAPLSKLTRKNQKFEWTEECQSSFEDLKNRLTTALILTLPYGDDGYIVYSDASRKGLGKANVVADALSRKSTMAHVKTVYLPLLKELARLDVTLRQVKPGCVLANVRVRPVLKEKVKELQEKDEYLSKLREECLVCQQVKAEHQAPSGKLNPLPIPEWKWEKITMDFLMGLSRTSKKHDAIWVIVDRLTKSAHFLPIRQTDSLNVLVKKYVDEVIRLHGIPSSIVSDRDPRFTSRF</sequence>
<proteinExistence type="predicted"/>
<dbReference type="Gene3D" id="3.30.420.10">
    <property type="entry name" value="Ribonuclease H-like superfamily/Ribonuclease H"/>
    <property type="match status" value="1"/>
</dbReference>
<keyword evidence="4" id="KW-1185">Reference proteome</keyword>
<dbReference type="InterPro" id="IPR050951">
    <property type="entry name" value="Retrovirus_Pol_polyprotein"/>
</dbReference>
<dbReference type="InterPro" id="IPR012337">
    <property type="entry name" value="RNaseH-like_sf"/>
</dbReference>
<reference evidence="3 4" key="1">
    <citation type="submission" date="2021-09" db="EMBL/GenBank/DDBJ databases">
        <title>Genomic insights and catalytic innovation underlie evolution of tropane alkaloids biosynthesis.</title>
        <authorList>
            <person name="Wang Y.-J."/>
            <person name="Tian T."/>
            <person name="Huang J.-P."/>
            <person name="Huang S.-X."/>
        </authorList>
    </citation>
    <scope>NUCLEOTIDE SEQUENCE [LARGE SCALE GENOMIC DNA]</scope>
    <source>
        <strain evidence="3">KIB-2018</strain>
        <tissue evidence="3">Leaf</tissue>
    </source>
</reference>
<dbReference type="InterPro" id="IPR036397">
    <property type="entry name" value="RNaseH_sf"/>
</dbReference>
<dbReference type="PANTHER" id="PTHR37984">
    <property type="entry name" value="PROTEIN CBG26694"/>
    <property type="match status" value="1"/>
</dbReference>
<dbReference type="SUPFAM" id="SSF56672">
    <property type="entry name" value="DNA/RNA polymerases"/>
    <property type="match status" value="1"/>
</dbReference>
<dbReference type="GO" id="GO:0015074">
    <property type="term" value="P:DNA integration"/>
    <property type="evidence" value="ECO:0007669"/>
    <property type="project" value="InterPro"/>
</dbReference>
<dbReference type="PANTHER" id="PTHR37984:SF5">
    <property type="entry name" value="PROTEIN NYNRIN-LIKE"/>
    <property type="match status" value="1"/>
</dbReference>
<protein>
    <recommendedName>
        <fullName evidence="2">Integrase catalytic domain-containing protein</fullName>
    </recommendedName>
</protein>
<evidence type="ECO:0000259" key="2">
    <source>
        <dbReference type="PROSITE" id="PS50994"/>
    </source>
</evidence>
<dbReference type="SUPFAM" id="SSF53098">
    <property type="entry name" value="Ribonuclease H-like"/>
    <property type="match status" value="1"/>
</dbReference>
<dbReference type="InterPro" id="IPR001584">
    <property type="entry name" value="Integrase_cat-core"/>
</dbReference>
<dbReference type="AlphaFoldDB" id="A0AAV8U6W4"/>
<comment type="caution">
    <text evidence="3">The sequence shown here is derived from an EMBL/GenBank/DDBJ whole genome shotgun (WGS) entry which is preliminary data.</text>
</comment>
<dbReference type="Pfam" id="PF17919">
    <property type="entry name" value="RT_RNaseH_2"/>
    <property type="match status" value="1"/>
</dbReference>
<dbReference type="InterPro" id="IPR043502">
    <property type="entry name" value="DNA/RNA_pol_sf"/>
</dbReference>
<dbReference type="GO" id="GO:0003824">
    <property type="term" value="F:catalytic activity"/>
    <property type="evidence" value="ECO:0007669"/>
    <property type="project" value="UniProtKB-KW"/>
</dbReference>
<evidence type="ECO:0000313" key="3">
    <source>
        <dbReference type="EMBL" id="KAJ8773598.1"/>
    </source>
</evidence>
<dbReference type="GO" id="GO:0003676">
    <property type="term" value="F:nucleic acid binding"/>
    <property type="evidence" value="ECO:0007669"/>
    <property type="project" value="InterPro"/>
</dbReference>
<evidence type="ECO:0000256" key="1">
    <source>
        <dbReference type="ARBA" id="ARBA00023268"/>
    </source>
</evidence>
<dbReference type="FunFam" id="3.30.70.270:FF:000020">
    <property type="entry name" value="Transposon Tf2-6 polyprotein-like Protein"/>
    <property type="match status" value="1"/>
</dbReference>
<dbReference type="Gene3D" id="3.30.70.270">
    <property type="match status" value="1"/>
</dbReference>
<dbReference type="PROSITE" id="PS50994">
    <property type="entry name" value="INTEGRASE"/>
    <property type="match status" value="1"/>
</dbReference>